<dbReference type="Proteomes" id="UP000314294">
    <property type="component" value="Unassembled WGS sequence"/>
</dbReference>
<name>A0A4Z2FGX2_9TELE</name>
<accession>A0A4Z2FGX2</accession>
<protein>
    <submittedName>
        <fullName evidence="2">Uncharacterized protein</fullName>
    </submittedName>
</protein>
<keyword evidence="3" id="KW-1185">Reference proteome</keyword>
<evidence type="ECO:0000313" key="3">
    <source>
        <dbReference type="Proteomes" id="UP000314294"/>
    </source>
</evidence>
<evidence type="ECO:0000256" key="1">
    <source>
        <dbReference type="SAM" id="MobiDB-lite"/>
    </source>
</evidence>
<gene>
    <name evidence="2" type="ORF">EYF80_049654</name>
</gene>
<comment type="caution">
    <text evidence="2">The sequence shown here is derived from an EMBL/GenBank/DDBJ whole genome shotgun (WGS) entry which is preliminary data.</text>
</comment>
<proteinExistence type="predicted"/>
<feature type="compositionally biased region" description="Basic and acidic residues" evidence="1">
    <location>
        <begin position="1"/>
        <end position="15"/>
    </location>
</feature>
<reference evidence="2 3" key="1">
    <citation type="submission" date="2019-03" db="EMBL/GenBank/DDBJ databases">
        <title>First draft genome of Liparis tanakae, snailfish: a comprehensive survey of snailfish specific genes.</title>
        <authorList>
            <person name="Kim W."/>
            <person name="Song I."/>
            <person name="Jeong J.-H."/>
            <person name="Kim D."/>
            <person name="Kim S."/>
            <person name="Ryu S."/>
            <person name="Song J.Y."/>
            <person name="Lee S.K."/>
        </authorList>
    </citation>
    <scope>NUCLEOTIDE SEQUENCE [LARGE SCALE GENOMIC DNA]</scope>
    <source>
        <tissue evidence="2">Muscle</tissue>
    </source>
</reference>
<feature type="region of interest" description="Disordered" evidence="1">
    <location>
        <begin position="1"/>
        <end position="27"/>
    </location>
</feature>
<dbReference type="AlphaFoldDB" id="A0A4Z2FGX2"/>
<organism evidence="2 3">
    <name type="scientific">Liparis tanakae</name>
    <name type="common">Tanaka's snailfish</name>
    <dbReference type="NCBI Taxonomy" id="230148"/>
    <lineage>
        <taxon>Eukaryota</taxon>
        <taxon>Metazoa</taxon>
        <taxon>Chordata</taxon>
        <taxon>Craniata</taxon>
        <taxon>Vertebrata</taxon>
        <taxon>Euteleostomi</taxon>
        <taxon>Actinopterygii</taxon>
        <taxon>Neopterygii</taxon>
        <taxon>Teleostei</taxon>
        <taxon>Neoteleostei</taxon>
        <taxon>Acanthomorphata</taxon>
        <taxon>Eupercaria</taxon>
        <taxon>Perciformes</taxon>
        <taxon>Cottioidei</taxon>
        <taxon>Cottales</taxon>
        <taxon>Liparidae</taxon>
        <taxon>Liparis</taxon>
    </lineage>
</organism>
<sequence length="73" mass="8067">MDGENKGSGRDRPGRSDSSLCGSRTTVTAARQTQLPLAPRSVHLSLSNPAFAQSRFHTDCWRKRIEIRQTTAP</sequence>
<evidence type="ECO:0000313" key="2">
    <source>
        <dbReference type="EMBL" id="TNN40170.1"/>
    </source>
</evidence>
<dbReference type="EMBL" id="SRLO01001212">
    <property type="protein sequence ID" value="TNN40170.1"/>
    <property type="molecule type" value="Genomic_DNA"/>
</dbReference>